<dbReference type="VEuPathDB" id="ToxoDB:CSUI_007684"/>
<gene>
    <name evidence="2" type="ORF">CSUI_007684</name>
</gene>
<accession>A0A2C6KPE6</accession>
<evidence type="ECO:0000256" key="1">
    <source>
        <dbReference type="SAM" id="MobiDB-lite"/>
    </source>
</evidence>
<feature type="compositionally biased region" description="Basic and acidic residues" evidence="1">
    <location>
        <begin position="67"/>
        <end position="84"/>
    </location>
</feature>
<dbReference type="Proteomes" id="UP000221165">
    <property type="component" value="Unassembled WGS sequence"/>
</dbReference>
<evidence type="ECO:0000313" key="2">
    <source>
        <dbReference type="EMBL" id="PHJ18488.1"/>
    </source>
</evidence>
<sequence>LTKVVGSARNLFGGKQSRAVFLEIAYAFVHRLKTFADDAAERRKEAERNNCGRWGKLRTAIPGDEAPVERRTPDRARRSRREGDMENASEEMQVP</sequence>
<comment type="caution">
    <text evidence="2">The sequence shown here is derived from an EMBL/GenBank/DDBJ whole genome shotgun (WGS) entry which is preliminary data.</text>
</comment>
<feature type="compositionally biased region" description="Basic and acidic residues" evidence="1">
    <location>
        <begin position="40"/>
        <end position="50"/>
    </location>
</feature>
<name>A0A2C6KPE6_9APIC</name>
<dbReference type="GeneID" id="94431040"/>
<protein>
    <submittedName>
        <fullName evidence="2">Uncharacterized protein</fullName>
    </submittedName>
</protein>
<feature type="region of interest" description="Disordered" evidence="1">
    <location>
        <begin position="40"/>
        <end position="95"/>
    </location>
</feature>
<dbReference type="EMBL" id="MIGC01004115">
    <property type="protein sequence ID" value="PHJ18488.1"/>
    <property type="molecule type" value="Genomic_DNA"/>
</dbReference>
<reference evidence="2 3" key="1">
    <citation type="journal article" date="2017" name="Int. J. Parasitol.">
        <title>The genome of the protozoan parasite Cystoisospora suis and a reverse vaccinology approach to identify vaccine candidates.</title>
        <authorList>
            <person name="Palmieri N."/>
            <person name="Shrestha A."/>
            <person name="Ruttkowski B."/>
            <person name="Beck T."/>
            <person name="Vogl C."/>
            <person name="Tomley F."/>
            <person name="Blake D.P."/>
            <person name="Joachim A."/>
        </authorList>
    </citation>
    <scope>NUCLEOTIDE SEQUENCE [LARGE SCALE GENOMIC DNA]</scope>
    <source>
        <strain evidence="2 3">Wien I</strain>
    </source>
</reference>
<feature type="non-terminal residue" evidence="2">
    <location>
        <position position="1"/>
    </location>
</feature>
<dbReference type="AlphaFoldDB" id="A0A2C6KPE6"/>
<organism evidence="2 3">
    <name type="scientific">Cystoisospora suis</name>
    <dbReference type="NCBI Taxonomy" id="483139"/>
    <lineage>
        <taxon>Eukaryota</taxon>
        <taxon>Sar</taxon>
        <taxon>Alveolata</taxon>
        <taxon>Apicomplexa</taxon>
        <taxon>Conoidasida</taxon>
        <taxon>Coccidia</taxon>
        <taxon>Eucoccidiorida</taxon>
        <taxon>Eimeriorina</taxon>
        <taxon>Sarcocystidae</taxon>
        <taxon>Cystoisospora</taxon>
    </lineage>
</organism>
<keyword evidence="3" id="KW-1185">Reference proteome</keyword>
<dbReference type="RefSeq" id="XP_067920194.1">
    <property type="nucleotide sequence ID" value="XM_068067829.1"/>
</dbReference>
<evidence type="ECO:0000313" key="3">
    <source>
        <dbReference type="Proteomes" id="UP000221165"/>
    </source>
</evidence>
<proteinExistence type="predicted"/>